<name>X1QPK4_9ZZZZ</name>
<accession>X1QPK4</accession>
<dbReference type="EMBL" id="BARV01040739">
    <property type="protein sequence ID" value="GAI56721.1"/>
    <property type="molecule type" value="Genomic_DNA"/>
</dbReference>
<evidence type="ECO:0000313" key="1">
    <source>
        <dbReference type="EMBL" id="GAI56721.1"/>
    </source>
</evidence>
<comment type="caution">
    <text evidence="1">The sequence shown here is derived from an EMBL/GenBank/DDBJ whole genome shotgun (WGS) entry which is preliminary data.</text>
</comment>
<gene>
    <name evidence="1" type="ORF">S06H3_61960</name>
</gene>
<reference evidence="1" key="1">
    <citation type="journal article" date="2014" name="Front. Microbiol.">
        <title>High frequency of phylogenetically diverse reductive dehalogenase-homologous genes in deep subseafloor sedimentary metagenomes.</title>
        <authorList>
            <person name="Kawai M."/>
            <person name="Futagami T."/>
            <person name="Toyoda A."/>
            <person name="Takaki Y."/>
            <person name="Nishi S."/>
            <person name="Hori S."/>
            <person name="Arai W."/>
            <person name="Tsubouchi T."/>
            <person name="Morono Y."/>
            <person name="Uchiyama I."/>
            <person name="Ito T."/>
            <person name="Fujiyama A."/>
            <person name="Inagaki F."/>
            <person name="Takami H."/>
        </authorList>
    </citation>
    <scope>NUCLEOTIDE SEQUENCE</scope>
    <source>
        <strain evidence="1">Expedition CK06-06</strain>
    </source>
</reference>
<feature type="non-terminal residue" evidence="1">
    <location>
        <position position="161"/>
    </location>
</feature>
<sequence>AETYNRAFHSLEAIAIAVGAGPPSPAIGLWMFGICDPAMGASTTVMVLPNLAGFRDDLFNNEFYIEVIHNFNNVGFPPESEIRQVTDYVGATGTFTCNAFTANVEANDLVCVIHHSLITPGLQVLSTITNAIFNIVNAMLVTTETGGTLTTTGALQDLYIN</sequence>
<feature type="non-terminal residue" evidence="1">
    <location>
        <position position="1"/>
    </location>
</feature>
<dbReference type="AlphaFoldDB" id="X1QPK4"/>
<organism evidence="1">
    <name type="scientific">marine sediment metagenome</name>
    <dbReference type="NCBI Taxonomy" id="412755"/>
    <lineage>
        <taxon>unclassified sequences</taxon>
        <taxon>metagenomes</taxon>
        <taxon>ecological metagenomes</taxon>
    </lineage>
</organism>
<protein>
    <submittedName>
        <fullName evidence="1">Uncharacterized protein</fullName>
    </submittedName>
</protein>
<proteinExistence type="predicted"/>